<dbReference type="EMBL" id="BSNN01000001">
    <property type="protein sequence ID" value="GLQ33718.1"/>
    <property type="molecule type" value="Genomic_DNA"/>
</dbReference>
<protein>
    <recommendedName>
        <fullName evidence="3">Glycosyl transferase family 2</fullName>
    </recommendedName>
</protein>
<comment type="caution">
    <text evidence="1">The sequence shown here is derived from an EMBL/GenBank/DDBJ whole genome shotgun (WGS) entry which is preliminary data.</text>
</comment>
<sequence length="319" mass="36505">MRCLLVTSICNEGSAVWEWVAHHLNAGFDDIIVFQNDSTDGTRKALSILQEIGAIKLFLNGGAQSAEKRNWQMRAYRRVSQMPEYHDADYVLALDGDEFLCVKTPEQTVQSLFNHVPQADEIRLNWKIFGSGDHQELSGELITERFTMAQKDDLIRTKPSAFKTLFRSEAFKRPGIHRPREPLIAQPAETNGSGMAEGSFDSHNWYSSDPEGRRFAQINHYILRDAQTFLLKALKGRPGFPPVDVNAGYWDMYNINDEQDLILQQRVSHLSATMERLNDLSGGRLLSLRLMALQKQLEMFERTQENPELRALYDRVCAR</sequence>
<dbReference type="SUPFAM" id="SSF53448">
    <property type="entry name" value="Nucleotide-diphospho-sugar transferases"/>
    <property type="match status" value="1"/>
</dbReference>
<keyword evidence="2" id="KW-1185">Reference proteome</keyword>
<name>A0ABQ5VRJ0_9RHOB</name>
<accession>A0ABQ5VRJ0</accession>
<evidence type="ECO:0000313" key="1">
    <source>
        <dbReference type="EMBL" id="GLQ33718.1"/>
    </source>
</evidence>
<evidence type="ECO:0008006" key="3">
    <source>
        <dbReference type="Google" id="ProtNLM"/>
    </source>
</evidence>
<dbReference type="InterPro" id="IPR029044">
    <property type="entry name" value="Nucleotide-diphossugar_trans"/>
</dbReference>
<dbReference type="RefSeq" id="WP_284374875.1">
    <property type="nucleotide sequence ID" value="NZ_BSNN01000001.1"/>
</dbReference>
<dbReference type="Proteomes" id="UP001156694">
    <property type="component" value="Unassembled WGS sequence"/>
</dbReference>
<dbReference type="Pfam" id="PF13704">
    <property type="entry name" value="Glyco_tranf_2_4"/>
    <property type="match status" value="1"/>
</dbReference>
<gene>
    <name evidence="1" type="ORF">GCM10007939_00010</name>
</gene>
<proteinExistence type="predicted"/>
<organism evidence="1 2">
    <name type="scientific">Amylibacter marinus</name>
    <dbReference type="NCBI Taxonomy" id="1475483"/>
    <lineage>
        <taxon>Bacteria</taxon>
        <taxon>Pseudomonadati</taxon>
        <taxon>Pseudomonadota</taxon>
        <taxon>Alphaproteobacteria</taxon>
        <taxon>Rhodobacterales</taxon>
        <taxon>Paracoccaceae</taxon>
        <taxon>Amylibacter</taxon>
    </lineage>
</organism>
<reference evidence="2" key="1">
    <citation type="journal article" date="2019" name="Int. J. Syst. Evol. Microbiol.">
        <title>The Global Catalogue of Microorganisms (GCM) 10K type strain sequencing project: providing services to taxonomists for standard genome sequencing and annotation.</title>
        <authorList>
            <consortium name="The Broad Institute Genomics Platform"/>
            <consortium name="The Broad Institute Genome Sequencing Center for Infectious Disease"/>
            <person name="Wu L."/>
            <person name="Ma J."/>
        </authorList>
    </citation>
    <scope>NUCLEOTIDE SEQUENCE [LARGE SCALE GENOMIC DNA]</scope>
    <source>
        <strain evidence="2">NBRC 110140</strain>
    </source>
</reference>
<evidence type="ECO:0000313" key="2">
    <source>
        <dbReference type="Proteomes" id="UP001156694"/>
    </source>
</evidence>